<evidence type="ECO:0000256" key="1">
    <source>
        <dbReference type="SAM" id="MobiDB-lite"/>
    </source>
</evidence>
<dbReference type="AlphaFoldDB" id="A0A837ZZF6"/>
<evidence type="ECO:0000313" key="2">
    <source>
        <dbReference type="EMBL" id="MBA0124193.1"/>
    </source>
</evidence>
<dbReference type="RefSeq" id="WP_180891089.1">
    <property type="nucleotide sequence ID" value="NZ_JACCKD010000001.1"/>
</dbReference>
<gene>
    <name evidence="2" type="ORF">H0B56_01395</name>
</gene>
<dbReference type="Proteomes" id="UP000582974">
    <property type="component" value="Unassembled WGS sequence"/>
</dbReference>
<dbReference type="EMBL" id="JACCKD010000001">
    <property type="protein sequence ID" value="MBA0124193.1"/>
    <property type="molecule type" value="Genomic_DNA"/>
</dbReference>
<name>A0A837ZZF6_9PSEU</name>
<accession>A0A837ZZF6</accession>
<comment type="caution">
    <text evidence="2">The sequence shown here is derived from an EMBL/GenBank/DDBJ whole genome shotgun (WGS) entry which is preliminary data.</text>
</comment>
<feature type="compositionally biased region" description="Acidic residues" evidence="1">
    <location>
        <begin position="45"/>
        <end position="56"/>
    </location>
</feature>
<proteinExistence type="predicted"/>
<sequence>MLSSTLAACTQHSEGTPQPDPTQQHQPSDAGEPNDPFTDLAACDLLDDILDDEDFPPGEKSSAGGKNACQSTKQGFGSVSVNLQAEYQYDEFTYDSDKIFPGEVNQRRAVQIRDALDAGRSCDVSMEIEPDSRAIVGANMRHGDTDDACGFVEELAERLEPLLPEGTR</sequence>
<dbReference type="Pfam" id="PF12079">
    <property type="entry name" value="DUF3558"/>
    <property type="match status" value="1"/>
</dbReference>
<protein>
    <submittedName>
        <fullName evidence="2">DUF3558 family protein</fullName>
    </submittedName>
</protein>
<reference evidence="2 3" key="1">
    <citation type="submission" date="2020-07" db="EMBL/GenBank/DDBJ databases">
        <title>Genome of Haloechinothrix sp.</title>
        <authorList>
            <person name="Tang S.-K."/>
            <person name="Yang L."/>
            <person name="Zhu W.-Y."/>
        </authorList>
    </citation>
    <scope>NUCLEOTIDE SEQUENCE [LARGE SCALE GENOMIC DNA]</scope>
    <source>
        <strain evidence="2 3">YIM 98757</strain>
    </source>
</reference>
<organism evidence="2 3">
    <name type="scientific">Haloechinothrix aidingensis</name>
    <dbReference type="NCBI Taxonomy" id="2752311"/>
    <lineage>
        <taxon>Bacteria</taxon>
        <taxon>Bacillati</taxon>
        <taxon>Actinomycetota</taxon>
        <taxon>Actinomycetes</taxon>
        <taxon>Pseudonocardiales</taxon>
        <taxon>Pseudonocardiaceae</taxon>
        <taxon>Haloechinothrix</taxon>
    </lineage>
</organism>
<keyword evidence="3" id="KW-1185">Reference proteome</keyword>
<feature type="compositionally biased region" description="Polar residues" evidence="1">
    <location>
        <begin position="1"/>
        <end position="15"/>
    </location>
</feature>
<feature type="region of interest" description="Disordered" evidence="1">
    <location>
        <begin position="1"/>
        <end position="72"/>
    </location>
</feature>
<dbReference type="InterPro" id="IPR024520">
    <property type="entry name" value="DUF3558"/>
</dbReference>
<evidence type="ECO:0000313" key="3">
    <source>
        <dbReference type="Proteomes" id="UP000582974"/>
    </source>
</evidence>